<reference evidence="6 7" key="1">
    <citation type="submission" date="2019-10" db="EMBL/GenBank/DDBJ databases">
        <title>Description of Paenibacillus terrestris sp. nov.</title>
        <authorList>
            <person name="Carlier A."/>
            <person name="Qi S."/>
        </authorList>
    </citation>
    <scope>NUCLEOTIDE SEQUENCE [LARGE SCALE GENOMIC DNA]</scope>
    <source>
        <strain evidence="6 7">LMG 31458</strain>
    </source>
</reference>
<evidence type="ECO:0000313" key="7">
    <source>
        <dbReference type="Proteomes" id="UP000616779"/>
    </source>
</evidence>
<name>A0ABX1XVN8_9BACL</name>
<dbReference type="InterPro" id="IPR048764">
    <property type="entry name" value="PylC_N"/>
</dbReference>
<evidence type="ECO:0000313" key="6">
    <source>
        <dbReference type="EMBL" id="NOU72618.1"/>
    </source>
</evidence>
<comment type="caution">
    <text evidence="6">The sequence shown here is derived from an EMBL/GenBank/DDBJ whole genome shotgun (WGS) entry which is preliminary data.</text>
</comment>
<accession>A0ABX1XVN8</accession>
<dbReference type="PANTHER" id="PTHR43585">
    <property type="entry name" value="FUMIPYRROLE BIOSYNTHESIS PROTEIN C"/>
    <property type="match status" value="1"/>
</dbReference>
<dbReference type="InterPro" id="IPR011761">
    <property type="entry name" value="ATP-grasp"/>
</dbReference>
<protein>
    <submittedName>
        <fullName evidence="6">ATP-grasp domain-containing protein</fullName>
    </submittedName>
</protein>
<keyword evidence="1" id="KW-0436">Ligase</keyword>
<dbReference type="Gene3D" id="3.30.1490.20">
    <property type="entry name" value="ATP-grasp fold, A domain"/>
    <property type="match status" value="1"/>
</dbReference>
<dbReference type="Pfam" id="PF21360">
    <property type="entry name" value="PylC-like_N"/>
    <property type="match status" value="1"/>
</dbReference>
<evidence type="ECO:0000256" key="3">
    <source>
        <dbReference type="ARBA" id="ARBA00022840"/>
    </source>
</evidence>
<evidence type="ECO:0000259" key="5">
    <source>
        <dbReference type="PROSITE" id="PS50975"/>
    </source>
</evidence>
<dbReference type="PANTHER" id="PTHR43585:SF2">
    <property type="entry name" value="ATP-GRASP ENZYME FSQD"/>
    <property type="match status" value="1"/>
</dbReference>
<dbReference type="RefSeq" id="WP_171643907.1">
    <property type="nucleotide sequence ID" value="NZ_WHOA01000096.1"/>
</dbReference>
<feature type="domain" description="ATP-grasp" evidence="5">
    <location>
        <begin position="122"/>
        <end position="295"/>
    </location>
</feature>
<keyword evidence="7" id="KW-1185">Reference proteome</keyword>
<dbReference type="InterPro" id="IPR013815">
    <property type="entry name" value="ATP_grasp_subdomain_1"/>
</dbReference>
<dbReference type="Proteomes" id="UP000616779">
    <property type="component" value="Unassembled WGS sequence"/>
</dbReference>
<gene>
    <name evidence="6" type="ORF">GC098_14470</name>
</gene>
<dbReference type="InterPro" id="IPR003806">
    <property type="entry name" value="ATP-grasp_PylC-type"/>
</dbReference>
<dbReference type="SUPFAM" id="SSF56059">
    <property type="entry name" value="Glutathione synthetase ATP-binding domain-like"/>
    <property type="match status" value="1"/>
</dbReference>
<dbReference type="Gene3D" id="3.30.470.20">
    <property type="entry name" value="ATP-grasp fold, B domain"/>
    <property type="match status" value="1"/>
</dbReference>
<organism evidence="6 7">
    <name type="scientific">Paenibacillus phytorum</name>
    <dbReference type="NCBI Taxonomy" id="2654977"/>
    <lineage>
        <taxon>Bacteria</taxon>
        <taxon>Bacillati</taxon>
        <taxon>Bacillota</taxon>
        <taxon>Bacilli</taxon>
        <taxon>Bacillales</taxon>
        <taxon>Paenibacillaceae</taxon>
        <taxon>Paenibacillus</taxon>
    </lineage>
</organism>
<sequence>MTTFNILFTSVGRRVSLIRYFREALKELGLEGKIVTADMQSNAPAARVGDIHELLPRVTDDHYISKLLEICNNYDIKLLIPLIDTELQILADHRSQFEHIGTCVLVSSSEVNRICCDKRKTASFFENIQVNTPDTLNAEKMLSDPETDYPVLLKPANGSSSVGVTKINNAEELRFFLKYIPEPIVQEYIIGQEYSVDVLMDFQGKACAAVPRLRMEVRAGEISKGITVKNRAIMAAAKKVAEALPGAIGCITLQCFVTKEDQIVFIEINPRFGGGVPLSLAAGAKYPKTIIQWLIKMPLDWTNMDDWQDGLLMLRYDDAFFIEQDDLT</sequence>
<evidence type="ECO:0000256" key="1">
    <source>
        <dbReference type="ARBA" id="ARBA00022598"/>
    </source>
</evidence>
<dbReference type="Pfam" id="PF02655">
    <property type="entry name" value="ATP-grasp_3"/>
    <property type="match status" value="1"/>
</dbReference>
<evidence type="ECO:0000256" key="2">
    <source>
        <dbReference type="ARBA" id="ARBA00022741"/>
    </source>
</evidence>
<keyword evidence="2 4" id="KW-0547">Nucleotide-binding</keyword>
<dbReference type="EMBL" id="WHOA01000096">
    <property type="protein sequence ID" value="NOU72618.1"/>
    <property type="molecule type" value="Genomic_DNA"/>
</dbReference>
<dbReference type="InterPro" id="IPR052032">
    <property type="entry name" value="ATP-dep_AA_Ligase"/>
</dbReference>
<dbReference type="PROSITE" id="PS50975">
    <property type="entry name" value="ATP_GRASP"/>
    <property type="match status" value="1"/>
</dbReference>
<evidence type="ECO:0000256" key="4">
    <source>
        <dbReference type="PROSITE-ProRule" id="PRU00409"/>
    </source>
</evidence>
<keyword evidence="3 4" id="KW-0067">ATP-binding</keyword>
<proteinExistence type="predicted"/>
<dbReference type="Gene3D" id="3.40.50.20">
    <property type="match status" value="1"/>
</dbReference>